<organism evidence="2">
    <name type="scientific">Fagus sylvatica</name>
    <name type="common">Beechnut</name>
    <dbReference type="NCBI Taxonomy" id="28930"/>
    <lineage>
        <taxon>Eukaryota</taxon>
        <taxon>Viridiplantae</taxon>
        <taxon>Streptophyta</taxon>
        <taxon>Embryophyta</taxon>
        <taxon>Tracheophyta</taxon>
        <taxon>Spermatophyta</taxon>
        <taxon>Magnoliopsida</taxon>
        <taxon>eudicotyledons</taxon>
        <taxon>Gunneridae</taxon>
        <taxon>Pentapetalae</taxon>
        <taxon>rosids</taxon>
        <taxon>fabids</taxon>
        <taxon>Fagales</taxon>
        <taxon>Fagaceae</taxon>
        <taxon>Fagus</taxon>
    </lineage>
</organism>
<feature type="compositionally biased region" description="Basic residues" evidence="1">
    <location>
        <begin position="14"/>
        <end position="23"/>
    </location>
</feature>
<protein>
    <submittedName>
        <fullName evidence="2">Uncharacterized protein</fullName>
    </submittedName>
</protein>
<accession>A0A2N9IVR5</accession>
<feature type="region of interest" description="Disordered" evidence="1">
    <location>
        <begin position="1"/>
        <end position="36"/>
    </location>
</feature>
<name>A0A2N9IVR5_FAGSY</name>
<evidence type="ECO:0000256" key="1">
    <source>
        <dbReference type="SAM" id="MobiDB-lite"/>
    </source>
</evidence>
<evidence type="ECO:0000313" key="2">
    <source>
        <dbReference type="EMBL" id="SPD28982.1"/>
    </source>
</evidence>
<gene>
    <name evidence="2" type="ORF">FSB_LOCUS56864</name>
</gene>
<sequence length="106" mass="11450">MRPHSLISPTFSKPSRRRRRRRLIHSDRPPSDLTLSYLPHSQSLAAAVAVAASSTQTVLPQTSLSHISLSQTLAAATSSTQTLAASLTISPSPHQLRSGIASLRDW</sequence>
<dbReference type="EMBL" id="OIVN01006253">
    <property type="protein sequence ID" value="SPD28982.1"/>
    <property type="molecule type" value="Genomic_DNA"/>
</dbReference>
<proteinExistence type="predicted"/>
<reference evidence="2" key="1">
    <citation type="submission" date="2018-02" db="EMBL/GenBank/DDBJ databases">
        <authorList>
            <person name="Cohen D.B."/>
            <person name="Kent A.D."/>
        </authorList>
    </citation>
    <scope>NUCLEOTIDE SEQUENCE</scope>
</reference>
<dbReference type="AlphaFoldDB" id="A0A2N9IVR5"/>